<protein>
    <recommendedName>
        <fullName evidence="5">Phosphatidylglycerophosphate synthase</fullName>
    </recommendedName>
</protein>
<feature type="compositionally biased region" description="Basic and acidic residues" evidence="1">
    <location>
        <begin position="207"/>
        <end position="218"/>
    </location>
</feature>
<keyword evidence="2" id="KW-0472">Membrane</keyword>
<name>A0ABM8Q653_9BACT</name>
<evidence type="ECO:0000256" key="1">
    <source>
        <dbReference type="SAM" id="MobiDB-lite"/>
    </source>
</evidence>
<dbReference type="Gene3D" id="1.10.260.40">
    <property type="entry name" value="lambda repressor-like DNA-binding domains"/>
    <property type="match status" value="1"/>
</dbReference>
<evidence type="ECO:0008006" key="5">
    <source>
        <dbReference type="Google" id="ProtNLM"/>
    </source>
</evidence>
<proteinExistence type="predicted"/>
<dbReference type="RefSeq" id="WP_229932734.1">
    <property type="nucleotide sequence ID" value="NZ_CAJHOF010000007.1"/>
</dbReference>
<evidence type="ECO:0000256" key="2">
    <source>
        <dbReference type="SAM" id="Phobius"/>
    </source>
</evidence>
<gene>
    <name evidence="3" type="ORF">LMG7974_00930</name>
</gene>
<comment type="caution">
    <text evidence="3">The sequence shown here is derived from an EMBL/GenBank/DDBJ whole genome shotgun (WGS) entry which is preliminary data.</text>
</comment>
<feature type="region of interest" description="Disordered" evidence="1">
    <location>
        <begin position="203"/>
        <end position="224"/>
    </location>
</feature>
<evidence type="ECO:0000313" key="4">
    <source>
        <dbReference type="Proteomes" id="UP000789803"/>
    </source>
</evidence>
<keyword evidence="2" id="KW-1133">Transmembrane helix</keyword>
<sequence length="330" mass="37050">MNDLNILKEVGIKEVSRKTHIGPEYLECIINKDFEKLVRINVHGYIKILQREYGLDLSEWQNEFDEFCKEYQLKDIKRTTITPKIKSYTGSPTTLSGGFAGWLLWLVLIAGFAVAAYYFEAHNYIEKIPSFFDDKNMSVNYSDNATIKELSKNILINEKNISNIDIQSDFDTNVSISITIPTKSNDNNTSAILQTPQIKLSDESMQDMDKNQSEKTTQKDQISVDATTSSLGELVAKTSKAKILPKSNVWLGVIDLKTKAKKSLTTSKEYELDMSGEYLVICGNGNVVLHTDSGTKSFDGSRAARFIVSGGEIRLLTYDEFVSLNGGKSW</sequence>
<keyword evidence="4" id="KW-1185">Reference proteome</keyword>
<dbReference type="EMBL" id="CAJHOF010000007">
    <property type="protein sequence ID" value="CAD7288307.1"/>
    <property type="molecule type" value="Genomic_DNA"/>
</dbReference>
<feature type="transmembrane region" description="Helical" evidence="2">
    <location>
        <begin position="99"/>
        <end position="119"/>
    </location>
</feature>
<organism evidence="3 4">
    <name type="scientific">Campylobacter majalis</name>
    <dbReference type="NCBI Taxonomy" id="2790656"/>
    <lineage>
        <taxon>Bacteria</taxon>
        <taxon>Pseudomonadati</taxon>
        <taxon>Campylobacterota</taxon>
        <taxon>Epsilonproteobacteria</taxon>
        <taxon>Campylobacterales</taxon>
        <taxon>Campylobacteraceae</taxon>
        <taxon>Campylobacter</taxon>
    </lineage>
</organism>
<evidence type="ECO:0000313" key="3">
    <source>
        <dbReference type="EMBL" id="CAD7288307.1"/>
    </source>
</evidence>
<keyword evidence="2" id="KW-0812">Transmembrane</keyword>
<dbReference type="Proteomes" id="UP000789803">
    <property type="component" value="Unassembled WGS sequence"/>
</dbReference>
<reference evidence="3 4" key="1">
    <citation type="submission" date="2020-11" db="EMBL/GenBank/DDBJ databases">
        <authorList>
            <person name="Peeters C."/>
        </authorList>
    </citation>
    <scope>NUCLEOTIDE SEQUENCE [LARGE SCALE GENOMIC DNA]</scope>
    <source>
        <strain evidence="3 4">LMG 7974</strain>
    </source>
</reference>
<dbReference type="InterPro" id="IPR010982">
    <property type="entry name" value="Lambda_DNA-bd_dom_sf"/>
</dbReference>
<accession>A0ABM8Q653</accession>